<dbReference type="Proteomes" id="UP000216451">
    <property type="component" value="Unassembled WGS sequence"/>
</dbReference>
<feature type="region of interest" description="Disordered" evidence="1">
    <location>
        <begin position="1"/>
        <end position="28"/>
    </location>
</feature>
<dbReference type="RefSeq" id="WP_094693187.1">
    <property type="nucleotide sequence ID" value="NZ_JBDNSG010000001.1"/>
</dbReference>
<evidence type="ECO:0000256" key="1">
    <source>
        <dbReference type="SAM" id="MobiDB-lite"/>
    </source>
</evidence>
<dbReference type="EMBL" id="MWXA01000005">
    <property type="protein sequence ID" value="OZG66846.1"/>
    <property type="molecule type" value="Genomic_DNA"/>
</dbReference>
<reference evidence="3 4" key="1">
    <citation type="journal article" date="2017" name="BMC Genomics">
        <title>Comparative genomic and phylogenomic analyses of the Bifidobacteriaceae family.</title>
        <authorList>
            <person name="Lugli G.A."/>
            <person name="Milani C."/>
            <person name="Turroni F."/>
            <person name="Duranti S."/>
            <person name="Mancabelli L."/>
            <person name="Mangifesta M."/>
            <person name="Ferrario C."/>
            <person name="Modesto M."/>
            <person name="Mattarelli P."/>
            <person name="Jiri K."/>
            <person name="van Sinderen D."/>
            <person name="Ventura M."/>
        </authorList>
    </citation>
    <scope>NUCLEOTIDE SEQUENCE [LARGE SCALE GENOMIC DNA]</scope>
    <source>
        <strain evidence="3 4">LMG 28769</strain>
    </source>
</reference>
<dbReference type="AlphaFoldDB" id="A0A261G754"/>
<dbReference type="GeneID" id="98295585"/>
<evidence type="ECO:0000256" key="2">
    <source>
        <dbReference type="SAM" id="Phobius"/>
    </source>
</evidence>
<keyword evidence="2" id="KW-0472">Membrane</keyword>
<keyword evidence="2" id="KW-0812">Transmembrane</keyword>
<dbReference type="InterPro" id="IPR043777">
    <property type="entry name" value="DUF5719"/>
</dbReference>
<dbReference type="Pfam" id="PF18986">
    <property type="entry name" value="DUF5719"/>
    <property type="match status" value="1"/>
</dbReference>
<keyword evidence="2" id="KW-1133">Transmembrane helix</keyword>
<gene>
    <name evidence="3" type="ORF">BAQU_0918</name>
</gene>
<evidence type="ECO:0000313" key="4">
    <source>
        <dbReference type="Proteomes" id="UP000216451"/>
    </source>
</evidence>
<name>A0A261G754_9BIFI</name>
<feature type="compositionally biased region" description="Polar residues" evidence="1">
    <location>
        <begin position="1"/>
        <end position="10"/>
    </location>
</feature>
<feature type="transmembrane region" description="Helical" evidence="2">
    <location>
        <begin position="41"/>
        <end position="61"/>
    </location>
</feature>
<organism evidence="3 4">
    <name type="scientific">Bifidobacterium aquikefiri</name>
    <dbReference type="NCBI Taxonomy" id="1653207"/>
    <lineage>
        <taxon>Bacteria</taxon>
        <taxon>Bacillati</taxon>
        <taxon>Actinomycetota</taxon>
        <taxon>Actinomycetes</taxon>
        <taxon>Bifidobacteriales</taxon>
        <taxon>Bifidobacteriaceae</taxon>
        <taxon>Bifidobacterium</taxon>
    </lineage>
</organism>
<keyword evidence="4" id="KW-1185">Reference proteome</keyword>
<comment type="caution">
    <text evidence="3">The sequence shown here is derived from an EMBL/GenBank/DDBJ whole genome shotgun (WGS) entry which is preliminary data.</text>
</comment>
<sequence>MKKNTETMNSQHRENQQGAIFSKAEPPVQMASSRSRRISKIALASLSALVILAMMFVLVAIEPAQGQVDSENGSSAIQEHTVTQHTITGYCPSRMSLADSASYGDSQFQATSGDISSDSAHAAFGAIYDSSITAFPNGDGTALATQLEDKDPTDDAAVSVAQSTVNAHALVQNTQLLDTKNGAGAASSVVSQATQGDLRGLSATSCVSPTLSQSFLLPPTDTGWTQQLVIANPTDKATAISINVWGTGSDGTLALNTARTVTVGAGSESVYDLAAAAPQQDGLFVTISSKDTAVAAVVKVVGLDGLKTLGSEYVTANGSASQSMVLPGVTKGQHVKLLAYAEAASKISLSWVTKAGLKNSRSESIEAHRVASIDMGSVPDDAMAISVTADNDIHASAITTVNGSNGQQDFGVIAAQSTPQFSAIALPKGLDGSLVVANHSTQKASADIDSYNADGSRLETTTVQVGPNAASSLALSDLGSHVAAITVRQQQSSKDALSWDIALSSSTLDKAKVAASSYLQPISLMLQHAKITVNETVGVLR</sequence>
<evidence type="ECO:0000313" key="3">
    <source>
        <dbReference type="EMBL" id="OZG66846.1"/>
    </source>
</evidence>
<protein>
    <recommendedName>
        <fullName evidence="5">Organic solvents resistance ABC transporter permease</fullName>
    </recommendedName>
</protein>
<evidence type="ECO:0008006" key="5">
    <source>
        <dbReference type="Google" id="ProtNLM"/>
    </source>
</evidence>
<accession>A0A261G754</accession>
<proteinExistence type="predicted"/>
<dbReference type="OrthoDB" id="3240451at2"/>